<accession>W9NU01</accession>
<gene>
    <name evidence="3" type="ORF">FOVG_14637</name>
</gene>
<dbReference type="OrthoDB" id="3486565at2759"/>
<feature type="transmembrane region" description="Helical" evidence="1">
    <location>
        <begin position="234"/>
        <end position="255"/>
    </location>
</feature>
<feature type="transmembrane region" description="Helical" evidence="1">
    <location>
        <begin position="183"/>
        <end position="202"/>
    </location>
</feature>
<feature type="domain" description="Heterokaryon incompatibility" evidence="2">
    <location>
        <begin position="435"/>
        <end position="587"/>
    </location>
</feature>
<organism evidence="3">
    <name type="scientific">Fusarium oxysporum f. sp. pisi HDV247</name>
    <dbReference type="NCBI Taxonomy" id="1080344"/>
    <lineage>
        <taxon>Eukaryota</taxon>
        <taxon>Fungi</taxon>
        <taxon>Dikarya</taxon>
        <taxon>Ascomycota</taxon>
        <taxon>Pezizomycotina</taxon>
        <taxon>Sordariomycetes</taxon>
        <taxon>Hypocreomycetidae</taxon>
        <taxon>Hypocreales</taxon>
        <taxon>Nectriaceae</taxon>
        <taxon>Fusarium</taxon>
        <taxon>Fusarium oxysporum species complex</taxon>
    </lineage>
</organism>
<keyword evidence="1" id="KW-0812">Transmembrane</keyword>
<dbReference type="Proteomes" id="UP000030751">
    <property type="component" value="Unassembled WGS sequence"/>
</dbReference>
<feature type="transmembrane region" description="Helical" evidence="1">
    <location>
        <begin position="125"/>
        <end position="144"/>
    </location>
</feature>
<dbReference type="Pfam" id="PF06985">
    <property type="entry name" value="HET"/>
    <property type="match status" value="1"/>
</dbReference>
<dbReference type="PANTHER" id="PTHR33112:SF10">
    <property type="entry name" value="TOL"/>
    <property type="match status" value="1"/>
</dbReference>
<sequence length="886" mass="100017">MTDLVTYLQSFGGTDVPEWKAMNWFFCAKECANREMNEWLIYKPMSICKDEMCEVWEWDGNADIVGIGMMFVYLMGAILASLYIVSFLSSMYVENDYTTFKTRTPSKEQSFWDNIRSMFYNSLGAFHPGLGLLAASVLLATLFICGRKESVYDINMSRLACAVLTASYFLTLPIYLDIERKSISGSCFGVVIWLLFTVVMGLSSTAETAARLHGRVPFEANCWDSKASFKASSAIFAFYLIPAVTAMLAGLTYLVGKCTKRPADKIPVLGWLFFRVPWRILSSIFFFIFMWTALGSLFTLRADIASVNGGGVQESEGSWGFGQILALATWVPVVEEAIVILFSRKILVLTPKMNHEGETFLSSAGTECELAELIKYQIQPWMESCCEQHIDHEFCGVKYVSSGLPTRLLDIGETNDLLVKLVEVKSCTNLRDVDYLILSYCWGNGNEKSKTTGTNLGMRLRGFAVSDLSKTIQDAILLTRLMGFQYLWVDAICIIQGPTGDFRSESPRMGDYYSNAACCISASVAKDSQEGFLTERPLARFPMDKIAIKIANYDTGYTTFKANDEERSLISNIHGSPLAKRGWCLQETALPKRILHWTLQGLYLQCQSFIFSEGSKVPHIYQAGCGHFSPREIMMRPEKDIPFSGGRYQLISVFSKTQLTYETDRLYAIHGLASILIQRLRAEYFNGLFRPTLAQLWYHDSNRREADKRPKDAQLPSWCWASACPISYLDIQETPIYVKDDHPERPLQFPTHSEALSVIESTTSRLYIRAPIFQLTIGRSDVGYVKNVRSGHTESFPCRYFLDANRQVLQSMPQSSSVGGEWVQGIDVLWFPVGRGHHAYPYVPGLLVYEVPDEGKGVYRRCGLLQCGVSWLDEKDFEEVKEIILV</sequence>
<feature type="transmembrane region" description="Helical" evidence="1">
    <location>
        <begin position="64"/>
        <end position="85"/>
    </location>
</feature>
<reference evidence="3" key="1">
    <citation type="submission" date="2011-10" db="EMBL/GenBank/DDBJ databases">
        <title>The Genome Sequence of Fusarium oxysporum HDV247.</title>
        <authorList>
            <consortium name="The Broad Institute Genome Sequencing Platform"/>
            <person name="Ma L.-J."/>
            <person name="Gale L.R."/>
            <person name="Schwartz D.C."/>
            <person name="Zhou S."/>
            <person name="Corby-Kistler H."/>
            <person name="Young S.K."/>
            <person name="Zeng Q."/>
            <person name="Gargeya S."/>
            <person name="Fitzgerald M."/>
            <person name="Haas B."/>
            <person name="Abouelleil A."/>
            <person name="Alvarado L."/>
            <person name="Arachchi H.M."/>
            <person name="Berlin A."/>
            <person name="Brown A."/>
            <person name="Chapman S.B."/>
            <person name="Chen Z."/>
            <person name="Dunbar C."/>
            <person name="Freedman E."/>
            <person name="Gearin G."/>
            <person name="Goldberg J."/>
            <person name="Griggs A."/>
            <person name="Gujja S."/>
            <person name="Heiman D."/>
            <person name="Howarth C."/>
            <person name="Larson L."/>
            <person name="Lui A."/>
            <person name="MacDonald P.J.P."/>
            <person name="Montmayeur A."/>
            <person name="Murphy C."/>
            <person name="Neiman D."/>
            <person name="Pearson M."/>
            <person name="Priest M."/>
            <person name="Roberts A."/>
            <person name="Saif S."/>
            <person name="Shea T."/>
            <person name="Shenoy N."/>
            <person name="Sisk P."/>
            <person name="Stolte C."/>
            <person name="Sykes S."/>
            <person name="Wortman J."/>
            <person name="Nusbaum C."/>
            <person name="Birren B."/>
        </authorList>
    </citation>
    <scope>NUCLEOTIDE SEQUENCE [LARGE SCALE GENOMIC DNA]</scope>
    <source>
        <strain evidence="3">HDV247</strain>
    </source>
</reference>
<evidence type="ECO:0000313" key="3">
    <source>
        <dbReference type="EMBL" id="EXA34201.1"/>
    </source>
</evidence>
<dbReference type="PANTHER" id="PTHR33112">
    <property type="entry name" value="DOMAIN PROTEIN, PUTATIVE-RELATED"/>
    <property type="match status" value="1"/>
</dbReference>
<dbReference type="HOGENOM" id="CLU_325414_0_0_1"/>
<protein>
    <recommendedName>
        <fullName evidence="2">Heterokaryon incompatibility domain-containing protein</fullName>
    </recommendedName>
</protein>
<feature type="transmembrane region" description="Helical" evidence="1">
    <location>
        <begin position="276"/>
        <end position="300"/>
    </location>
</feature>
<dbReference type="InterPro" id="IPR010730">
    <property type="entry name" value="HET"/>
</dbReference>
<dbReference type="EMBL" id="JH650982">
    <property type="protein sequence ID" value="EXA34201.1"/>
    <property type="molecule type" value="Genomic_DNA"/>
</dbReference>
<reference evidence="3" key="2">
    <citation type="submission" date="2012-05" db="EMBL/GenBank/DDBJ databases">
        <title>Annotation of the Genome Sequence of Fusarium oxysporum HDV247.</title>
        <authorList>
            <consortium name="The Broad Institute Genomics Platform"/>
            <person name="Ma L.-J."/>
            <person name="Corby-Kistler H."/>
            <person name="Broz K."/>
            <person name="Gale L.R."/>
            <person name="Jonkers W."/>
            <person name="O'Donnell K."/>
            <person name="Ploetz R."/>
            <person name="Steinberg C."/>
            <person name="Schwartz D.C."/>
            <person name="VanEtten H."/>
            <person name="Zhou S."/>
            <person name="Young S.K."/>
            <person name="Zeng Q."/>
            <person name="Gargeya S."/>
            <person name="Fitzgerald M."/>
            <person name="Abouelleil A."/>
            <person name="Alvarado L."/>
            <person name="Chapman S.B."/>
            <person name="Gainer-Dewar J."/>
            <person name="Goldberg J."/>
            <person name="Griggs A."/>
            <person name="Gujja S."/>
            <person name="Hansen M."/>
            <person name="Howarth C."/>
            <person name="Imamovic A."/>
            <person name="Ireland A."/>
            <person name="Larimer J."/>
            <person name="McCowan C."/>
            <person name="Murphy C."/>
            <person name="Pearson M."/>
            <person name="Poon T.W."/>
            <person name="Priest M."/>
            <person name="Roberts A."/>
            <person name="Saif S."/>
            <person name="Shea T."/>
            <person name="Sykes S."/>
            <person name="Wortman J."/>
            <person name="Nusbaum C."/>
            <person name="Birren B."/>
        </authorList>
    </citation>
    <scope>NUCLEOTIDE SEQUENCE</scope>
    <source>
        <strain evidence="3">HDV247</strain>
    </source>
</reference>
<name>W9NU01_FUSOX</name>
<dbReference type="AlphaFoldDB" id="W9NU01"/>
<proteinExistence type="predicted"/>
<keyword evidence="1" id="KW-1133">Transmembrane helix</keyword>
<evidence type="ECO:0000256" key="1">
    <source>
        <dbReference type="SAM" id="Phobius"/>
    </source>
</evidence>
<keyword evidence="1" id="KW-0472">Membrane</keyword>
<evidence type="ECO:0000259" key="2">
    <source>
        <dbReference type="Pfam" id="PF06985"/>
    </source>
</evidence>
<feature type="transmembrane region" description="Helical" evidence="1">
    <location>
        <begin position="156"/>
        <end position="176"/>
    </location>
</feature>